<dbReference type="Gene3D" id="3.40.50.510">
    <property type="entry name" value="Phosphotransferase system, mannose-type IIA component"/>
    <property type="match status" value="1"/>
</dbReference>
<dbReference type="GO" id="GO:0019563">
    <property type="term" value="P:glycerol catabolic process"/>
    <property type="evidence" value="ECO:0007669"/>
    <property type="project" value="InterPro"/>
</dbReference>
<dbReference type="Pfam" id="PF03610">
    <property type="entry name" value="EIIA-man"/>
    <property type="match status" value="1"/>
</dbReference>
<evidence type="ECO:0000256" key="2">
    <source>
        <dbReference type="ARBA" id="ARBA00002788"/>
    </source>
</evidence>
<dbReference type="Proteomes" id="UP000254575">
    <property type="component" value="Unassembled WGS sequence"/>
</dbReference>
<dbReference type="InterPro" id="IPR000032">
    <property type="entry name" value="HPr-like"/>
</dbReference>
<evidence type="ECO:0000313" key="10">
    <source>
        <dbReference type="Proteomes" id="UP000254575"/>
    </source>
</evidence>
<comment type="subunit">
    <text evidence="6">Homodimer. The dihydroxyacetone kinase complex is composed of a homodimer of DhaM, a homodimer of DhaK and the subunit DhaL.</text>
</comment>
<dbReference type="PROSITE" id="PS51350">
    <property type="entry name" value="PTS_HPR_DOM"/>
    <property type="match status" value="1"/>
</dbReference>
<dbReference type="InterPro" id="IPR036637">
    <property type="entry name" value="Phosphohistidine_dom_sf"/>
</dbReference>
<dbReference type="InterPro" id="IPR012844">
    <property type="entry name" value="DhaM_N"/>
</dbReference>
<dbReference type="GO" id="GO:0047324">
    <property type="term" value="F:phosphoenolpyruvate-glycerone phosphotransferase activity"/>
    <property type="evidence" value="ECO:0007669"/>
    <property type="project" value="UniProtKB-EC"/>
</dbReference>
<feature type="domain" description="PTS EIIA type-4" evidence="7">
    <location>
        <begin position="1"/>
        <end position="133"/>
    </location>
</feature>
<keyword evidence="9" id="KW-0418">Kinase</keyword>
<dbReference type="Pfam" id="PF00381">
    <property type="entry name" value="PTS-HPr"/>
    <property type="match status" value="1"/>
</dbReference>
<dbReference type="OrthoDB" id="7065393at2"/>
<proteinExistence type="inferred from homology"/>
<dbReference type="NCBIfam" id="TIGR01003">
    <property type="entry name" value="PTS_HPr_family"/>
    <property type="match status" value="1"/>
</dbReference>
<evidence type="ECO:0000256" key="5">
    <source>
        <dbReference type="ARBA" id="ARBA00022679"/>
    </source>
</evidence>
<dbReference type="PROSITE" id="PS00369">
    <property type="entry name" value="PTS_HPR_HIS"/>
    <property type="match status" value="1"/>
</dbReference>
<dbReference type="SUPFAM" id="SSF55594">
    <property type="entry name" value="HPr-like"/>
    <property type="match status" value="1"/>
</dbReference>
<dbReference type="InterPro" id="IPR035895">
    <property type="entry name" value="HPr-like_sf"/>
</dbReference>
<dbReference type="Pfam" id="PF05524">
    <property type="entry name" value="PEP-utilisers_N"/>
    <property type="match status" value="1"/>
</dbReference>
<dbReference type="GO" id="GO:0009401">
    <property type="term" value="P:phosphoenolpyruvate-dependent sugar phosphotransferase system"/>
    <property type="evidence" value="ECO:0007669"/>
    <property type="project" value="InterPro"/>
</dbReference>
<organism evidence="9 10">
    <name type="scientific">Suttonella indologenes</name>
    <dbReference type="NCBI Taxonomy" id="13276"/>
    <lineage>
        <taxon>Bacteria</taxon>
        <taxon>Pseudomonadati</taxon>
        <taxon>Pseudomonadota</taxon>
        <taxon>Gammaproteobacteria</taxon>
        <taxon>Cardiobacteriales</taxon>
        <taxon>Cardiobacteriaceae</taxon>
        <taxon>Suttonella</taxon>
    </lineage>
</organism>
<comment type="catalytic activity">
    <reaction evidence="1">
        <text>dihydroxyacetone + phosphoenolpyruvate = dihydroxyacetone phosphate + pyruvate</text>
        <dbReference type="Rhea" id="RHEA:18381"/>
        <dbReference type="ChEBI" id="CHEBI:15361"/>
        <dbReference type="ChEBI" id="CHEBI:16016"/>
        <dbReference type="ChEBI" id="CHEBI:57642"/>
        <dbReference type="ChEBI" id="CHEBI:58702"/>
        <dbReference type="EC" id="2.7.1.121"/>
    </reaction>
</comment>
<dbReference type="PANTHER" id="PTHR38594:SF1">
    <property type="entry name" value="PEP-DEPENDENT DIHYDROXYACETONE KINASE, PHOSPHORYL DONOR SUBUNIT DHAM"/>
    <property type="match status" value="1"/>
</dbReference>
<dbReference type="NCBIfam" id="TIGR02364">
    <property type="entry name" value="dha_pts"/>
    <property type="match status" value="1"/>
</dbReference>
<gene>
    <name evidence="9" type="primary">dhaM</name>
    <name evidence="9" type="ORF">NCTC10717_00525</name>
</gene>
<dbReference type="InterPro" id="IPR036662">
    <property type="entry name" value="PTS_EIIA_man-typ_sf"/>
</dbReference>
<dbReference type="PRINTS" id="PR00107">
    <property type="entry name" value="PHOSPHOCPHPR"/>
</dbReference>
<dbReference type="GO" id="GO:0016020">
    <property type="term" value="C:membrane"/>
    <property type="evidence" value="ECO:0007669"/>
    <property type="project" value="InterPro"/>
</dbReference>
<feature type="domain" description="HPr" evidence="8">
    <location>
        <begin position="154"/>
        <end position="241"/>
    </location>
</feature>
<dbReference type="InterPro" id="IPR004701">
    <property type="entry name" value="PTS_EIIA_man-typ"/>
</dbReference>
<dbReference type="Gene3D" id="1.10.274.10">
    <property type="entry name" value="PtsI, HPr-binding domain"/>
    <property type="match status" value="1"/>
</dbReference>
<dbReference type="RefSeq" id="WP_115217814.1">
    <property type="nucleotide sequence ID" value="NZ_UHIA01000003.1"/>
</dbReference>
<dbReference type="CDD" id="cd00367">
    <property type="entry name" value="PTS-HPr_like"/>
    <property type="match status" value="1"/>
</dbReference>
<evidence type="ECO:0000259" key="7">
    <source>
        <dbReference type="PROSITE" id="PS51096"/>
    </source>
</evidence>
<protein>
    <recommendedName>
        <fullName evidence="4">phosphoenolpyruvate--glycerone phosphotransferase</fullName>
        <ecNumber evidence="4">2.7.1.121</ecNumber>
    </recommendedName>
</protein>
<dbReference type="PANTHER" id="PTHR38594">
    <property type="entry name" value="PEP-DEPENDENT DIHYDROXYACETONE KINASE, PHOSPHORYL DONOR SUBUNIT DHAM"/>
    <property type="match status" value="1"/>
</dbReference>
<evidence type="ECO:0000313" key="9">
    <source>
        <dbReference type="EMBL" id="SUO92390.1"/>
    </source>
</evidence>
<dbReference type="InterPro" id="IPR039643">
    <property type="entry name" value="DhaM"/>
</dbReference>
<name>A0A380MK05_9GAMM</name>
<comment type="function">
    <text evidence="2">Component of the dihydroxyacetone kinase complex, which is responsible for the phosphoenolpyruvate (PEP)-dependent phosphorylation of dihydroxyacetone. DhaM serves as the phosphoryl donor. Is phosphorylated by phosphoenolpyruvate in an EI- and HPr-dependent reaction, and a phosphorelay system on histidine residues finally leads to phosphoryl transfer to DhaL and dihydroxyacetone.</text>
</comment>
<dbReference type="SUPFAM" id="SSF47831">
    <property type="entry name" value="Enzyme I of the PEP:sugar phosphotransferase system HPr-binding (sub)domain"/>
    <property type="match status" value="1"/>
</dbReference>
<dbReference type="SUPFAM" id="SSF53062">
    <property type="entry name" value="PTS system fructose IIA component-like"/>
    <property type="match status" value="1"/>
</dbReference>
<reference evidence="9 10" key="1">
    <citation type="submission" date="2018-06" db="EMBL/GenBank/DDBJ databases">
        <authorList>
            <consortium name="Pathogen Informatics"/>
            <person name="Doyle S."/>
        </authorList>
    </citation>
    <scope>NUCLEOTIDE SEQUENCE [LARGE SCALE GENOMIC DNA]</scope>
    <source>
        <strain evidence="9 10">NCTC10717</strain>
    </source>
</reference>
<evidence type="ECO:0000256" key="1">
    <source>
        <dbReference type="ARBA" id="ARBA00001113"/>
    </source>
</evidence>
<keyword evidence="10" id="KW-1185">Reference proteome</keyword>
<evidence type="ECO:0000256" key="6">
    <source>
        <dbReference type="ARBA" id="ARBA00046577"/>
    </source>
</evidence>
<dbReference type="InterPro" id="IPR001020">
    <property type="entry name" value="PTS_HPr_His_P_site"/>
</dbReference>
<dbReference type="Gene3D" id="3.50.30.10">
    <property type="entry name" value="Phosphohistidine domain"/>
    <property type="match status" value="1"/>
</dbReference>
<sequence length="464" mass="48495">MIGIVLVSHSPKIAEGLGDLIREMAPNCPLALAAGVDDPEHPIGTDAVKIMSAVESLMSDEGVVILVDLGSAILSAQTALDLLEPEIAAKTSIAAAPLVEGAISAAIAAANGADRDSVLSEAAGALKSKESELGYTAAEATQSTADNAALVEQAQRISVRVEPAQGLHARPAARIVAALRDFDAKLILEKNGRFADARSLNEIAALQVRHGEDVILHADGKDAAAALACFAELAAQHFGDKIESSASAPANPSPAADKRRICGIIERKAAIALPEIPALEGKAAQDKLAQAAAHSKAALQARQSQAEQILNAELAEIFAAHAFLLEDLVMQAQDLLEQGTHLAQAWQSSCAAAQADFQSLSDPYLRARDADIVDLAVEMAFALAGIARPHYTADSSEDAIWVLEELLVSQVLELPAHVKAVCLREGNSSSHAALCCQGRGIAYLPEWPLEIADVPSGSRYCLDI</sequence>
<dbReference type="Gene3D" id="3.30.1340.10">
    <property type="entry name" value="HPr-like"/>
    <property type="match status" value="1"/>
</dbReference>
<accession>A0A380MK05</accession>
<evidence type="ECO:0000256" key="3">
    <source>
        <dbReference type="ARBA" id="ARBA00007837"/>
    </source>
</evidence>
<dbReference type="InterPro" id="IPR008731">
    <property type="entry name" value="PTS_EIN"/>
</dbReference>
<evidence type="ECO:0000259" key="8">
    <source>
        <dbReference type="PROSITE" id="PS51350"/>
    </source>
</evidence>
<dbReference type="AlphaFoldDB" id="A0A380MK05"/>
<dbReference type="EC" id="2.7.1.121" evidence="4"/>
<keyword evidence="5 9" id="KW-0808">Transferase</keyword>
<comment type="similarity">
    <text evidence="3">Belongs to the PEP-utilizing enzyme family.</text>
</comment>
<dbReference type="SUPFAM" id="SSF52009">
    <property type="entry name" value="Phosphohistidine domain"/>
    <property type="match status" value="1"/>
</dbReference>
<dbReference type="EMBL" id="UHIA01000003">
    <property type="protein sequence ID" value="SUO92390.1"/>
    <property type="molecule type" value="Genomic_DNA"/>
</dbReference>
<evidence type="ECO:0000256" key="4">
    <source>
        <dbReference type="ARBA" id="ARBA00012095"/>
    </source>
</evidence>
<dbReference type="InterPro" id="IPR036618">
    <property type="entry name" value="PtsI_HPr-bd_sf"/>
</dbReference>
<dbReference type="PROSITE" id="PS51096">
    <property type="entry name" value="PTS_EIIA_TYPE_4"/>
    <property type="match status" value="1"/>
</dbReference>